<reference evidence="3" key="1">
    <citation type="journal article" date="2013" name="G3 (Bethesda)">
        <title>Comparative genomics of a plant-pathogenic fungus, Pyrenophora tritici-repentis, reveals transduplication and the impact of repeat elements on pathogenicity and population divergence.</title>
        <authorList>
            <person name="Manning V.A."/>
            <person name="Pandelova I."/>
            <person name="Dhillon B."/>
            <person name="Wilhelm L.J."/>
            <person name="Goodwin S.B."/>
            <person name="Berlin A.M."/>
            <person name="Figueroa M."/>
            <person name="Freitag M."/>
            <person name="Hane J.K."/>
            <person name="Henrissat B."/>
            <person name="Holman W.H."/>
            <person name="Kodira C.D."/>
            <person name="Martin J."/>
            <person name="Oliver R.P."/>
            <person name="Robbertse B."/>
            <person name="Schackwitz W."/>
            <person name="Schwartz D.C."/>
            <person name="Spatafora J.W."/>
            <person name="Turgeon B.G."/>
            <person name="Yandava C."/>
            <person name="Young S."/>
            <person name="Zhou S."/>
            <person name="Zeng Q."/>
            <person name="Grigoriev I.V."/>
            <person name="Ma L.-J."/>
            <person name="Ciuffetti L.M."/>
        </authorList>
    </citation>
    <scope>NUCLEOTIDE SEQUENCE [LARGE SCALE GENOMIC DNA]</scope>
    <source>
        <strain evidence="3">Pt-1C-BFP</strain>
    </source>
</reference>
<gene>
    <name evidence="2" type="ORF">PTRG_10537</name>
</gene>
<proteinExistence type="predicted"/>
<dbReference type="HOGENOM" id="CLU_2251430_0_0_1"/>
<organism evidence="2 3">
    <name type="scientific">Pyrenophora tritici-repentis (strain Pt-1C-BFP)</name>
    <name type="common">Wheat tan spot fungus</name>
    <name type="synonym">Drechslera tritici-repentis</name>
    <dbReference type="NCBI Taxonomy" id="426418"/>
    <lineage>
        <taxon>Eukaryota</taxon>
        <taxon>Fungi</taxon>
        <taxon>Dikarya</taxon>
        <taxon>Ascomycota</taxon>
        <taxon>Pezizomycotina</taxon>
        <taxon>Dothideomycetes</taxon>
        <taxon>Pleosporomycetidae</taxon>
        <taxon>Pleosporales</taxon>
        <taxon>Pleosporineae</taxon>
        <taxon>Pleosporaceae</taxon>
        <taxon>Pyrenophora</taxon>
    </lineage>
</organism>
<sequence length="104" mass="11957">MAARFSEKPPIPHAGRPLPKSRRKASRSGCLPPGPTSDLTTELKARVVFELEHSLRIVPSDQRRQLYPLYDAIGLYSRNTKHVAEHRFYRPTLNGSQNTIFRRF</sequence>
<name>B2WKM7_PYRTR</name>
<dbReference type="AlphaFoldDB" id="B2WKM7"/>
<evidence type="ECO:0000256" key="1">
    <source>
        <dbReference type="SAM" id="MobiDB-lite"/>
    </source>
</evidence>
<dbReference type="InParanoid" id="B2WKM7"/>
<feature type="region of interest" description="Disordered" evidence="1">
    <location>
        <begin position="1"/>
        <end position="39"/>
    </location>
</feature>
<evidence type="ECO:0000313" key="2">
    <source>
        <dbReference type="EMBL" id="EDU43587.1"/>
    </source>
</evidence>
<accession>B2WKM7</accession>
<evidence type="ECO:0000313" key="3">
    <source>
        <dbReference type="Proteomes" id="UP000001471"/>
    </source>
</evidence>
<protein>
    <submittedName>
        <fullName evidence="2">Uncharacterized protein</fullName>
    </submittedName>
</protein>
<dbReference type="Proteomes" id="UP000001471">
    <property type="component" value="Unassembled WGS sequence"/>
</dbReference>
<dbReference type="EMBL" id="DS231628">
    <property type="protein sequence ID" value="EDU43587.1"/>
    <property type="molecule type" value="Genomic_DNA"/>
</dbReference>